<feature type="compositionally biased region" description="Basic and acidic residues" evidence="1">
    <location>
        <begin position="109"/>
        <end position="120"/>
    </location>
</feature>
<dbReference type="PaxDb" id="121845-A0A3Q0JDI6"/>
<reference evidence="3" key="1">
    <citation type="submission" date="2025-08" db="UniProtKB">
        <authorList>
            <consortium name="RefSeq"/>
        </authorList>
    </citation>
    <scope>IDENTIFICATION</scope>
</reference>
<gene>
    <name evidence="3" type="primary">LOC113471498</name>
</gene>
<dbReference type="GeneID" id="113471498"/>
<proteinExistence type="predicted"/>
<dbReference type="Proteomes" id="UP000079169">
    <property type="component" value="Unplaced"/>
</dbReference>
<dbReference type="KEGG" id="dci:113471498"/>
<keyword evidence="2" id="KW-1185">Reference proteome</keyword>
<protein>
    <submittedName>
        <fullName evidence="3">Uncharacterized protein LOC113471498</fullName>
    </submittedName>
</protein>
<name>A0A3Q0JDI6_DIACI</name>
<feature type="region of interest" description="Disordered" evidence="1">
    <location>
        <begin position="1"/>
        <end position="164"/>
    </location>
</feature>
<organism evidence="2 3">
    <name type="scientific">Diaphorina citri</name>
    <name type="common">Asian citrus psyllid</name>
    <dbReference type="NCBI Taxonomy" id="121845"/>
    <lineage>
        <taxon>Eukaryota</taxon>
        <taxon>Metazoa</taxon>
        <taxon>Ecdysozoa</taxon>
        <taxon>Arthropoda</taxon>
        <taxon>Hexapoda</taxon>
        <taxon>Insecta</taxon>
        <taxon>Pterygota</taxon>
        <taxon>Neoptera</taxon>
        <taxon>Paraneoptera</taxon>
        <taxon>Hemiptera</taxon>
        <taxon>Sternorrhyncha</taxon>
        <taxon>Psylloidea</taxon>
        <taxon>Psyllidae</taxon>
        <taxon>Diaphorininae</taxon>
        <taxon>Diaphorina</taxon>
    </lineage>
</organism>
<evidence type="ECO:0000256" key="1">
    <source>
        <dbReference type="SAM" id="MobiDB-lite"/>
    </source>
</evidence>
<feature type="compositionally biased region" description="Basic and acidic residues" evidence="1">
    <location>
        <begin position="10"/>
        <end position="31"/>
    </location>
</feature>
<dbReference type="RefSeq" id="XP_026686501.1">
    <property type="nucleotide sequence ID" value="XM_026830700.1"/>
</dbReference>
<feature type="compositionally biased region" description="Basic residues" evidence="1">
    <location>
        <begin position="32"/>
        <end position="44"/>
    </location>
</feature>
<accession>A0A3Q0JDI6</accession>
<sequence length="164" mass="18107">MSLLSKSKKKDGSKSKEKTVGKTTKSGERNRSKSRPKTTNKGKNIKGIMDKITFKIKKPQFEGSAENKPKGDDLAGETMEVIKEPGETSEPVLPKTSNGAGANAPQAEDVEKANDTKNEPPEDSNDLTNEQREDGAKFNLARPLNQSYRKLPTKQAQMHHKLKM</sequence>
<evidence type="ECO:0000313" key="3">
    <source>
        <dbReference type="RefSeq" id="XP_026686501.1"/>
    </source>
</evidence>
<dbReference type="AlphaFoldDB" id="A0A3Q0JDI6"/>
<evidence type="ECO:0000313" key="2">
    <source>
        <dbReference type="Proteomes" id="UP000079169"/>
    </source>
</evidence>